<keyword evidence="3" id="KW-1185">Reference proteome</keyword>
<evidence type="ECO:0000313" key="3">
    <source>
        <dbReference type="Proteomes" id="UP001305779"/>
    </source>
</evidence>
<gene>
    <name evidence="2" type="ORF">PRZ48_001866</name>
</gene>
<sequence length="243" mass="27338">MYPYPYGDFSSVPNDQYQQYQNNGAVPPANPYQAYPHPVAYPAAQQVDPRQWTQPFHPTPFQVPGMPVSATSANPDGSQQQRMWSQVEMERVPEKIRRTRTTPMQAVHGAKDRMPVSRSATVQVSTLQARSRIVKLMVSLRSKNETNLERMIEIMEDGTSKLASMSNDVEQLYARVGRIDRSVENQMERRRVAIQNAGQGAGYPANSQYGSGQGYMQSYTRPNGGGERADDSSAANRSKRRRH</sequence>
<proteinExistence type="predicted"/>
<evidence type="ECO:0000313" key="2">
    <source>
        <dbReference type="EMBL" id="KAK4508128.1"/>
    </source>
</evidence>
<organism evidence="2 3">
    <name type="scientific">Zasmidium cellare</name>
    <name type="common">Wine cellar mold</name>
    <name type="synonym">Racodium cellare</name>
    <dbReference type="NCBI Taxonomy" id="395010"/>
    <lineage>
        <taxon>Eukaryota</taxon>
        <taxon>Fungi</taxon>
        <taxon>Dikarya</taxon>
        <taxon>Ascomycota</taxon>
        <taxon>Pezizomycotina</taxon>
        <taxon>Dothideomycetes</taxon>
        <taxon>Dothideomycetidae</taxon>
        <taxon>Mycosphaerellales</taxon>
        <taxon>Mycosphaerellaceae</taxon>
        <taxon>Zasmidium</taxon>
    </lineage>
</organism>
<dbReference type="Proteomes" id="UP001305779">
    <property type="component" value="Unassembled WGS sequence"/>
</dbReference>
<feature type="compositionally biased region" description="Polar residues" evidence="1">
    <location>
        <begin position="205"/>
        <end position="221"/>
    </location>
</feature>
<dbReference type="EMBL" id="JAXOVC010000001">
    <property type="protein sequence ID" value="KAK4508128.1"/>
    <property type="molecule type" value="Genomic_DNA"/>
</dbReference>
<accession>A0ABR0F3S5</accession>
<evidence type="ECO:0000256" key="1">
    <source>
        <dbReference type="SAM" id="MobiDB-lite"/>
    </source>
</evidence>
<feature type="region of interest" description="Disordered" evidence="1">
    <location>
        <begin position="100"/>
        <end position="119"/>
    </location>
</feature>
<comment type="caution">
    <text evidence="2">The sequence shown here is derived from an EMBL/GenBank/DDBJ whole genome shotgun (WGS) entry which is preliminary data.</text>
</comment>
<feature type="region of interest" description="Disordered" evidence="1">
    <location>
        <begin position="198"/>
        <end position="243"/>
    </location>
</feature>
<protein>
    <submittedName>
        <fullName evidence="2">Uncharacterized protein</fullName>
    </submittedName>
</protein>
<name>A0ABR0F3S5_ZASCE</name>
<reference evidence="2 3" key="1">
    <citation type="journal article" date="2023" name="G3 (Bethesda)">
        <title>A chromosome-level genome assembly of Zasmidium syzygii isolated from banana leaves.</title>
        <authorList>
            <person name="van Westerhoven A.C."/>
            <person name="Mehrabi R."/>
            <person name="Talebi R."/>
            <person name="Steentjes M.B.F."/>
            <person name="Corcolon B."/>
            <person name="Chong P.A."/>
            <person name="Kema G.H.J."/>
            <person name="Seidl M.F."/>
        </authorList>
    </citation>
    <scope>NUCLEOTIDE SEQUENCE [LARGE SCALE GENOMIC DNA]</scope>
    <source>
        <strain evidence="2 3">P124</strain>
    </source>
</reference>